<organism evidence="1 2">
    <name type="scientific">Actinopolymorpha cephalotaxi</name>
    <dbReference type="NCBI Taxonomy" id="504797"/>
    <lineage>
        <taxon>Bacteria</taxon>
        <taxon>Bacillati</taxon>
        <taxon>Actinomycetota</taxon>
        <taxon>Actinomycetes</taxon>
        <taxon>Propionibacteriales</taxon>
        <taxon>Actinopolymorphaceae</taxon>
        <taxon>Actinopolymorpha</taxon>
    </lineage>
</organism>
<dbReference type="EMBL" id="FOOI01000008">
    <property type="protein sequence ID" value="SFG75157.1"/>
    <property type="molecule type" value="Genomic_DNA"/>
</dbReference>
<protein>
    <recommendedName>
        <fullName evidence="3">2'-5' RNA ligase superfamily protein</fullName>
    </recommendedName>
</protein>
<dbReference type="Gene3D" id="3.90.1140.10">
    <property type="entry name" value="Cyclic phosphodiesterase"/>
    <property type="match status" value="1"/>
</dbReference>
<evidence type="ECO:0008006" key="3">
    <source>
        <dbReference type="Google" id="ProtNLM"/>
    </source>
</evidence>
<evidence type="ECO:0000313" key="2">
    <source>
        <dbReference type="Proteomes" id="UP000199052"/>
    </source>
</evidence>
<dbReference type="STRING" id="504797.SAMN05421678_108128"/>
<reference evidence="1 2" key="1">
    <citation type="submission" date="2016-10" db="EMBL/GenBank/DDBJ databases">
        <authorList>
            <person name="de Groot N.N."/>
        </authorList>
    </citation>
    <scope>NUCLEOTIDE SEQUENCE [LARGE SCALE GENOMIC DNA]</scope>
    <source>
        <strain evidence="1 2">CPCC 202808</strain>
    </source>
</reference>
<sequence>MRVRARDRFAAGEVVPEVAVGHGGRWGISAIFRLPGQVRHDVAGLARQVGAVAGPGHWIHDADSLHLTICTFEPHRPGVSPTDRRVRMFGAALRAAATGLPAVRLVLRGVGPHPRGVAVLAHPEDDTADTLRRRIDSSLRAGSGSDRPGPSVSRLARDWYVNLVHFAAPAIDVGAVLTWCDDQGEAELGSVVLPAAELVRWDAKGGTVRPVPLDRVELTGG</sequence>
<proteinExistence type="predicted"/>
<gene>
    <name evidence="1" type="ORF">SAMN05421678_108128</name>
</gene>
<name>A0A1I2UHN7_9ACTN</name>
<evidence type="ECO:0000313" key="1">
    <source>
        <dbReference type="EMBL" id="SFG75157.1"/>
    </source>
</evidence>
<accession>A0A1I2UHN7</accession>
<dbReference type="AlphaFoldDB" id="A0A1I2UHN7"/>
<dbReference type="Proteomes" id="UP000199052">
    <property type="component" value="Unassembled WGS sequence"/>
</dbReference>